<dbReference type="NCBIfam" id="TIGR02167">
    <property type="entry name" value="Liste_lipo_26"/>
    <property type="match status" value="1"/>
</dbReference>
<dbReference type="InterPro" id="IPR011889">
    <property type="entry name" value="Liste_lipo_26"/>
</dbReference>
<evidence type="ECO:0008006" key="3">
    <source>
        <dbReference type="Google" id="ProtNLM"/>
    </source>
</evidence>
<evidence type="ECO:0000313" key="1">
    <source>
        <dbReference type="EMBL" id="GMH83619.1"/>
    </source>
</evidence>
<proteinExistence type="predicted"/>
<dbReference type="Proteomes" id="UP001162640">
    <property type="component" value="Unassembled WGS sequence"/>
</dbReference>
<reference evidence="2" key="1">
    <citation type="journal article" date="2023" name="Commun. Biol.">
        <title>Genome analysis of Parmales, the sister group of diatoms, reveals the evolutionary specialization of diatoms from phago-mixotrophs to photoautotrophs.</title>
        <authorList>
            <person name="Ban H."/>
            <person name="Sato S."/>
            <person name="Yoshikawa S."/>
            <person name="Yamada K."/>
            <person name="Nakamura Y."/>
            <person name="Ichinomiya M."/>
            <person name="Sato N."/>
            <person name="Blanc-Mathieu R."/>
            <person name="Endo H."/>
            <person name="Kuwata A."/>
            <person name="Ogata H."/>
        </authorList>
    </citation>
    <scope>NUCLEOTIDE SEQUENCE [LARGE SCALE GENOMIC DNA]</scope>
</reference>
<sequence length="164" mass="18570">MSVLPLNEDVIGVIVSFISVSSKDSESYVYETLSAVAQISRDFKTHAKRRLSSIKREIELTKRNYELKVRARAWCMDRDGVESEFGPIAELDLGGITDTSYLFGMTEEEWDEHDADLESVFDADLCGWDVSKVTNMKSMFEHAMSFTSDLSGWDVGQVRNMGYV</sequence>
<gene>
    <name evidence="1" type="ORF">TL16_g09658</name>
</gene>
<dbReference type="InterPro" id="IPR005046">
    <property type="entry name" value="DUF285"/>
</dbReference>
<dbReference type="EMBL" id="BLQM01000331">
    <property type="protein sequence ID" value="GMH83619.1"/>
    <property type="molecule type" value="Genomic_DNA"/>
</dbReference>
<comment type="caution">
    <text evidence="1">The sequence shown here is derived from an EMBL/GenBank/DDBJ whole genome shotgun (WGS) entry which is preliminary data.</text>
</comment>
<accession>A0A9W7BBT7</accession>
<evidence type="ECO:0000313" key="2">
    <source>
        <dbReference type="Proteomes" id="UP001162640"/>
    </source>
</evidence>
<organism evidence="1 2">
    <name type="scientific">Triparma laevis f. inornata</name>
    <dbReference type="NCBI Taxonomy" id="1714386"/>
    <lineage>
        <taxon>Eukaryota</taxon>
        <taxon>Sar</taxon>
        <taxon>Stramenopiles</taxon>
        <taxon>Ochrophyta</taxon>
        <taxon>Bolidophyceae</taxon>
        <taxon>Parmales</taxon>
        <taxon>Triparmaceae</taxon>
        <taxon>Triparma</taxon>
    </lineage>
</organism>
<protein>
    <recommendedName>
        <fullName evidence="3">BspA family leucine-rich repeat surface protein</fullName>
    </recommendedName>
</protein>
<dbReference type="AlphaFoldDB" id="A0A9W7BBT7"/>
<name>A0A9W7BBT7_9STRA</name>
<dbReference type="Pfam" id="PF03382">
    <property type="entry name" value="DUF285"/>
    <property type="match status" value="1"/>
</dbReference>